<evidence type="ECO:0000313" key="2">
    <source>
        <dbReference type="Ensembl" id="ENSOABP00000065276.1"/>
    </source>
</evidence>
<proteinExistence type="predicted"/>
<gene>
    <name evidence="2" type="primary">CENPK</name>
</gene>
<keyword evidence="3" id="KW-1185">Reference proteome</keyword>
<reference evidence="2" key="2">
    <citation type="submission" date="2025-08" db="UniProtKB">
        <authorList>
            <consortium name="Ensembl"/>
        </authorList>
    </citation>
    <scope>IDENTIFICATION</scope>
</reference>
<organism evidence="2 3">
    <name type="scientific">Oreochromis aureus</name>
    <name type="common">Israeli tilapia</name>
    <name type="synonym">Chromis aureus</name>
    <dbReference type="NCBI Taxonomy" id="47969"/>
    <lineage>
        <taxon>Eukaryota</taxon>
        <taxon>Metazoa</taxon>
        <taxon>Chordata</taxon>
        <taxon>Craniata</taxon>
        <taxon>Vertebrata</taxon>
        <taxon>Euteleostomi</taxon>
        <taxon>Actinopterygii</taxon>
        <taxon>Neopterygii</taxon>
        <taxon>Teleostei</taxon>
        <taxon>Neoteleostei</taxon>
        <taxon>Acanthomorphata</taxon>
        <taxon>Ovalentaria</taxon>
        <taxon>Cichlomorphae</taxon>
        <taxon>Cichliformes</taxon>
        <taxon>Cichlidae</taxon>
        <taxon>African cichlids</taxon>
        <taxon>Pseudocrenilabrinae</taxon>
        <taxon>Oreochromini</taxon>
        <taxon>Oreochromis</taxon>
    </lineage>
</organism>
<feature type="region of interest" description="Disordered" evidence="1">
    <location>
        <begin position="163"/>
        <end position="209"/>
    </location>
</feature>
<reference evidence="2" key="3">
    <citation type="submission" date="2025-09" db="UniProtKB">
        <authorList>
            <consortium name="Ensembl"/>
        </authorList>
    </citation>
    <scope>IDENTIFICATION</scope>
</reference>
<dbReference type="AlphaFoldDB" id="A0AAZ1XB35"/>
<feature type="region of interest" description="Disordered" evidence="1">
    <location>
        <begin position="23"/>
        <end position="48"/>
    </location>
</feature>
<reference evidence="3" key="1">
    <citation type="submission" date="2020-03" db="EMBL/GenBank/DDBJ databases">
        <title>Evolution of repeat sequences and sex chromosomes of tilapia species revealed by chromosome-level genomes.</title>
        <authorList>
            <person name="Xu L."/>
            <person name="Tao W."/>
            <person name="Wang D."/>
            <person name="Zhou Q."/>
        </authorList>
    </citation>
    <scope>NUCLEOTIDE SEQUENCE [LARGE SCALE GENOMIC DNA]</scope>
    <source>
        <strain evidence="3">Israel</strain>
    </source>
</reference>
<dbReference type="Ensembl" id="ENSOABT00000079880.1">
    <property type="protein sequence ID" value="ENSOABP00000065276.1"/>
    <property type="gene ID" value="ENSOABG00000031320.1"/>
</dbReference>
<evidence type="ECO:0000256" key="1">
    <source>
        <dbReference type="SAM" id="MobiDB-lite"/>
    </source>
</evidence>
<accession>A0AAZ1XB35</accession>
<dbReference type="Proteomes" id="UP000472276">
    <property type="component" value="Unassembled WGS sequence"/>
</dbReference>
<feature type="compositionally biased region" description="Low complexity" evidence="1">
    <location>
        <begin position="176"/>
        <end position="189"/>
    </location>
</feature>
<name>A0AAZ1XB35_OREAU</name>
<protein>
    <submittedName>
        <fullName evidence="2">Uncharacterized protein</fullName>
    </submittedName>
</protein>
<feature type="compositionally biased region" description="Basic and acidic residues" evidence="1">
    <location>
        <begin position="27"/>
        <end position="48"/>
    </location>
</feature>
<sequence length="209" mass="24324">MHHDFLEKAESLIEQNSSIAAELSQIESERNEQKKENTDLKWEKQNSQMHRDFQEKEEYLLKENSSIAAEINKLKAENTNLKKHLENLEYQEKTAESLTKKIFWLEEKVKKQNLKIVHNQDLIDELYEHLKMKREIINNLKDELRREEEEKILAAVHKITGEPLQLENLAPEPEEVVSPVSEPSPDVVPTQDNLGPQPKELDSPMAAPS</sequence>
<evidence type="ECO:0000313" key="3">
    <source>
        <dbReference type="Proteomes" id="UP000472276"/>
    </source>
</evidence>